<dbReference type="Pfam" id="PF24658">
    <property type="entry name" value="DUF7647"/>
    <property type="match status" value="1"/>
</dbReference>
<dbReference type="Pfam" id="PF24101">
    <property type="entry name" value="WHD_GTF3C1"/>
    <property type="match status" value="1"/>
</dbReference>
<dbReference type="GO" id="GO:0000127">
    <property type="term" value="C:transcription factor TFIIIC complex"/>
    <property type="evidence" value="ECO:0007669"/>
    <property type="project" value="InterPro"/>
</dbReference>
<dbReference type="InterPro" id="IPR044210">
    <property type="entry name" value="Tfc3-like"/>
</dbReference>
<feature type="region of interest" description="Disordered" evidence="1">
    <location>
        <begin position="793"/>
        <end position="895"/>
    </location>
</feature>
<dbReference type="CDD" id="cd16169">
    <property type="entry name" value="Tau138_eWH"/>
    <property type="match status" value="1"/>
</dbReference>
<reference evidence="7 8" key="1">
    <citation type="journal article" date="2021" name="Nat. Plants">
        <title>The Taxus genome provides insights into paclitaxel biosynthesis.</title>
        <authorList>
            <person name="Xiong X."/>
            <person name="Gou J."/>
            <person name="Liao Q."/>
            <person name="Li Y."/>
            <person name="Zhou Q."/>
            <person name="Bi G."/>
            <person name="Li C."/>
            <person name="Du R."/>
            <person name="Wang X."/>
            <person name="Sun T."/>
            <person name="Guo L."/>
            <person name="Liang H."/>
            <person name="Lu P."/>
            <person name="Wu Y."/>
            <person name="Zhang Z."/>
            <person name="Ro D.K."/>
            <person name="Shang Y."/>
            <person name="Huang S."/>
            <person name="Yan J."/>
        </authorList>
    </citation>
    <scope>NUCLEOTIDE SEQUENCE [LARGE SCALE GENOMIC DNA]</scope>
    <source>
        <strain evidence="7">Ta-2019</strain>
    </source>
</reference>
<dbReference type="EMBL" id="JAHRHJ020000003">
    <property type="protein sequence ID" value="KAH9323304.1"/>
    <property type="molecule type" value="Genomic_DNA"/>
</dbReference>
<comment type="caution">
    <text evidence="7">The sequence shown here is derived from an EMBL/GenBank/DDBJ whole genome shotgun (WGS) entry which is preliminary data.</text>
</comment>
<evidence type="ECO:0000313" key="8">
    <source>
        <dbReference type="Proteomes" id="UP000824469"/>
    </source>
</evidence>
<feature type="compositionally biased region" description="Basic and acidic residues" evidence="1">
    <location>
        <begin position="1316"/>
        <end position="1332"/>
    </location>
</feature>
<evidence type="ECO:0000259" key="6">
    <source>
        <dbReference type="Pfam" id="PF24658"/>
    </source>
</evidence>
<organism evidence="7 8">
    <name type="scientific">Taxus chinensis</name>
    <name type="common">Chinese yew</name>
    <name type="synonym">Taxus wallichiana var. chinensis</name>
    <dbReference type="NCBI Taxonomy" id="29808"/>
    <lineage>
        <taxon>Eukaryota</taxon>
        <taxon>Viridiplantae</taxon>
        <taxon>Streptophyta</taxon>
        <taxon>Embryophyta</taxon>
        <taxon>Tracheophyta</taxon>
        <taxon>Spermatophyta</taxon>
        <taxon>Pinopsida</taxon>
        <taxon>Pinidae</taxon>
        <taxon>Conifers II</taxon>
        <taxon>Cupressales</taxon>
        <taxon>Taxaceae</taxon>
        <taxon>Taxus</taxon>
    </lineage>
</organism>
<dbReference type="InterPro" id="IPR056063">
    <property type="entry name" value="DUF7646"/>
</dbReference>
<dbReference type="PANTHER" id="PTHR15180">
    <property type="entry name" value="GENERAL TRANSCRIPTION FACTOR 3C POLYPEPTIDE 1"/>
    <property type="match status" value="1"/>
</dbReference>
<feature type="domain" description="DUF7647" evidence="6">
    <location>
        <begin position="553"/>
        <end position="734"/>
    </location>
</feature>
<feature type="compositionally biased region" description="Basic residues" evidence="1">
    <location>
        <begin position="811"/>
        <end position="824"/>
    </location>
</feature>
<dbReference type="GO" id="GO:0006384">
    <property type="term" value="P:transcription initiation at RNA polymerase III promoter"/>
    <property type="evidence" value="ECO:0007669"/>
    <property type="project" value="InterPro"/>
</dbReference>
<dbReference type="Pfam" id="PF24657">
    <property type="entry name" value="DUF7646"/>
    <property type="match status" value="1"/>
</dbReference>
<feature type="non-terminal residue" evidence="7">
    <location>
        <position position="1512"/>
    </location>
</feature>
<dbReference type="InterPro" id="IPR056064">
    <property type="entry name" value="DUF7647"/>
</dbReference>
<feature type="compositionally biased region" description="Basic and acidic residues" evidence="1">
    <location>
        <begin position="868"/>
        <end position="879"/>
    </location>
</feature>
<dbReference type="PANTHER" id="PTHR15180:SF1">
    <property type="entry name" value="GENERAL TRANSCRIPTION FACTOR 3C POLYPEPTIDE 1"/>
    <property type="match status" value="1"/>
</dbReference>
<gene>
    <name evidence="7" type="ORF">KI387_017943</name>
</gene>
<dbReference type="InterPro" id="IPR056020">
    <property type="entry name" value="DUF7599"/>
</dbReference>
<accession>A0AA38GGZ6</accession>
<feature type="domain" description="GTF3C1 extended winged-helix" evidence="2">
    <location>
        <begin position="362"/>
        <end position="470"/>
    </location>
</feature>
<feature type="compositionally biased region" description="Basic and acidic residues" evidence="1">
    <location>
        <begin position="845"/>
        <end position="860"/>
    </location>
</feature>
<evidence type="ECO:0000259" key="3">
    <source>
        <dbReference type="Pfam" id="PF24538"/>
    </source>
</evidence>
<keyword evidence="8" id="KW-1185">Reference proteome</keyword>
<feature type="region of interest" description="Disordered" evidence="1">
    <location>
        <begin position="1312"/>
        <end position="1343"/>
    </location>
</feature>
<evidence type="ECO:0000313" key="7">
    <source>
        <dbReference type="EMBL" id="KAH9323304.1"/>
    </source>
</evidence>
<dbReference type="GO" id="GO:0003677">
    <property type="term" value="F:DNA binding"/>
    <property type="evidence" value="ECO:0007669"/>
    <property type="project" value="InterPro"/>
</dbReference>
<name>A0AA38GGZ6_TAXCH</name>
<dbReference type="GO" id="GO:0042791">
    <property type="term" value="P:5S class rRNA transcription by RNA polymerase III"/>
    <property type="evidence" value="ECO:0007669"/>
    <property type="project" value="TreeGrafter"/>
</dbReference>
<protein>
    <recommendedName>
        <fullName evidence="9">B-block binding subunit of TFIIIC domain-containing protein</fullName>
    </recommendedName>
</protein>
<dbReference type="OMA" id="VESHNMS"/>
<feature type="compositionally biased region" description="Acidic residues" evidence="1">
    <location>
        <begin position="885"/>
        <end position="895"/>
    </location>
</feature>
<dbReference type="InterPro" id="IPR035625">
    <property type="entry name" value="Tfc3-like_eWH"/>
</dbReference>
<feature type="domain" description="DUF7646" evidence="5">
    <location>
        <begin position="130"/>
        <end position="212"/>
    </location>
</feature>
<evidence type="ECO:0008006" key="9">
    <source>
        <dbReference type="Google" id="ProtNLM"/>
    </source>
</evidence>
<dbReference type="Pfam" id="PF24655">
    <property type="entry name" value="DUF7645"/>
    <property type="match status" value="1"/>
</dbReference>
<evidence type="ECO:0000256" key="1">
    <source>
        <dbReference type="SAM" id="MobiDB-lite"/>
    </source>
</evidence>
<feature type="compositionally biased region" description="Basic and acidic residues" evidence="1">
    <location>
        <begin position="798"/>
        <end position="810"/>
    </location>
</feature>
<feature type="domain" description="DUF7645" evidence="4">
    <location>
        <begin position="735"/>
        <end position="791"/>
    </location>
</feature>
<feature type="domain" description="DUF7599" evidence="3">
    <location>
        <begin position="29"/>
        <end position="112"/>
    </location>
</feature>
<dbReference type="Proteomes" id="UP000824469">
    <property type="component" value="Unassembled WGS sequence"/>
</dbReference>
<proteinExistence type="predicted"/>
<dbReference type="InterPro" id="IPR056467">
    <property type="entry name" value="eWH_GTF3C1"/>
</dbReference>
<sequence>MLQNLLKIEICLLEWKVVGQGGREDLLIKDDLPAMKSVCDKLEESDGKVLVVSDLKVSLGYRMTAGHRAWRRISKRLMAAGLVELFQARIDKKVVQCIRLLKIFDAKDFHPKVPNSGNDDYEPETIKKTKRGQATEQLVEIPIDHQIYDMIDSEGSKGLTVTEMWKRLGLNNKRNYYRLTNMVSRFGLHLQAENHKRSMHYRVWTSSNFNSYANDCPSNTQQNLPREIHGSELALVDGGKRLPDGSHNPNSEIHFNSMRKSHKQEEAAPQCGRLKIKIKQRRPGLEKGGFDLADNSRALVCAETIVKQSDPDDYMYGGAENIFTKNTRAQNLRFNEKVHMPQPINSTAPLLRAGQRYPCLTVTTASAQREQRILERLHVDKFILRVELYRWLEDLEKGKSTTMDRKTLTRALQRLQNEGHCKSILVSVPVVTNCGRSRITEVVLHPSVEVGAELMGQIHEKLRNFEMQSRGQGLARSKNDDSVPILTGIKRTSNTESSDFQSVRAESMRANGFIPAKMVRIKLLHQFLWGYVSRLQDWDAALSSGKHGYDVKNPNSTCKLFSLDSAVKAMPLELFLQVIGSVKKIGDLAESCRLGLCLCDLPEQEFICLMDTQATGRLSWLIDVIRRLKLLRLVMIKGHEEEDCDVIPQAVLTYAMELKPYIEEPVPRAVPSLTVNVFDLRPRVRHDFVLSSRDALDAYWKTLEYCFCAADPTVAARAFPGSSVPEIFLQRSWTSVRVMSVDQRTELLKRVANDDLEKRMSFKECVKIAKDLNLTLEQVLRVSYEKNRKARLMALQRESTKPSDTDDKMKTRTKTQRHSPKRKRSSLEESSEYENMEVQLKRPSLQRDIDHYEGTGKHGDLYSGNQVDEGHSDCKKVHCEGSQADGEDQDDLDDEDANDDIFIKQISSLSRLKPTRKRRFPWTDSLERSLITSYARYRATLGARFHRVDWVSIPGLPAPPQTCRRRIASLKHEPTVRKVLMNLCNLLAARYAKYLQQMETEEVTDDADIGNSEGPSQLYTLWDDFEEPSIAAAVDEVMRCKCMAKLSAVKRIGGSSTYVAKWSESASSEKFTSNVPVDNVFGPAYVGEHPCSSADHVPKVSSSASACLVPEVSSVLASSSSMSCVMVSGSSDAHPPGRVNIGGGRTRANRRRLPKKVQKLLENEDFSTEKLVHKSVAVANAVELIKLVFLNSSANSEVPQVLVDTLRRYSEFDVFAAFNFLRAHGLVVVGHGIQPFVLSPKFFHNASASPFPIGTGEKASKFSNWLARVHKELEEDWISLPVELYCGDLFHLFGLVSSGDILIAPNLPNEGIGDADDPRGLKRKMDKEKASRDPQFAKPKLPWPREGELCTRRERGFPGIQVRVHSATNPMADIVTRSLNDKDRVEDAAIGYSGQSDIDPDMSMINVNQDLISNYNCDQMEGLKARSIESREHLLEALVTFAEEFVSTRMMQEEPSYFQPQWFDLALDAIEKAGDEGLSLEQVAHSIGTNGNRVELAEAIVEALQSFNQVIR</sequence>
<dbReference type="InterPro" id="IPR056062">
    <property type="entry name" value="DUF7645"/>
</dbReference>
<evidence type="ECO:0000259" key="2">
    <source>
        <dbReference type="Pfam" id="PF24101"/>
    </source>
</evidence>
<dbReference type="Pfam" id="PF24538">
    <property type="entry name" value="DUF7599"/>
    <property type="match status" value="1"/>
</dbReference>
<evidence type="ECO:0000259" key="5">
    <source>
        <dbReference type="Pfam" id="PF24657"/>
    </source>
</evidence>
<evidence type="ECO:0000259" key="4">
    <source>
        <dbReference type="Pfam" id="PF24655"/>
    </source>
</evidence>